<evidence type="ECO:0000256" key="8">
    <source>
        <dbReference type="PROSITE-ProRule" id="PRU01360"/>
    </source>
</evidence>
<comment type="caution">
    <text evidence="13">The sequence shown here is derived from an EMBL/GenBank/DDBJ whole genome shotgun (WGS) entry which is preliminary data.</text>
</comment>
<dbReference type="Pfam" id="PF13715">
    <property type="entry name" value="CarbopepD_reg_2"/>
    <property type="match status" value="1"/>
</dbReference>
<dbReference type="Gene3D" id="2.40.170.20">
    <property type="entry name" value="TonB-dependent receptor, beta-barrel domain"/>
    <property type="match status" value="1"/>
</dbReference>
<keyword evidence="4 8" id="KW-0812">Transmembrane</keyword>
<dbReference type="SUPFAM" id="SSF56935">
    <property type="entry name" value="Porins"/>
    <property type="match status" value="1"/>
</dbReference>
<dbReference type="InterPro" id="IPR036942">
    <property type="entry name" value="Beta-barrel_TonB_sf"/>
</dbReference>
<dbReference type="InterPro" id="IPR023996">
    <property type="entry name" value="TonB-dep_OMP_SusC/RagA"/>
</dbReference>
<feature type="domain" description="TonB-dependent receptor plug" evidence="12">
    <location>
        <begin position="139"/>
        <end position="245"/>
    </location>
</feature>
<dbReference type="SUPFAM" id="SSF49464">
    <property type="entry name" value="Carboxypeptidase regulatory domain-like"/>
    <property type="match status" value="1"/>
</dbReference>
<dbReference type="AlphaFoldDB" id="A0A9D9ESL9"/>
<evidence type="ECO:0000256" key="6">
    <source>
        <dbReference type="ARBA" id="ARBA00023136"/>
    </source>
</evidence>
<organism evidence="13 14">
    <name type="scientific">Candidatus Cryptobacteroides intestinavium</name>
    <dbReference type="NCBI Taxonomy" id="2840766"/>
    <lineage>
        <taxon>Bacteria</taxon>
        <taxon>Pseudomonadati</taxon>
        <taxon>Bacteroidota</taxon>
        <taxon>Bacteroidia</taxon>
        <taxon>Bacteroidales</taxon>
        <taxon>Candidatus Cryptobacteroides</taxon>
    </lineage>
</organism>
<dbReference type="GO" id="GO:0009279">
    <property type="term" value="C:cell outer membrane"/>
    <property type="evidence" value="ECO:0007669"/>
    <property type="project" value="UniProtKB-SubCell"/>
</dbReference>
<protein>
    <submittedName>
        <fullName evidence="13">SusC/RagA family TonB-linked outer membrane protein</fullName>
    </submittedName>
</protein>
<gene>
    <name evidence="13" type="ORF">IAC06_08040</name>
</gene>
<keyword evidence="5 9" id="KW-0798">TonB box</keyword>
<comment type="similarity">
    <text evidence="8 9">Belongs to the TonB-dependent receptor family.</text>
</comment>
<dbReference type="InterPro" id="IPR023997">
    <property type="entry name" value="TonB-dep_OMP_SusC/RagA_CS"/>
</dbReference>
<reference evidence="13" key="2">
    <citation type="journal article" date="2021" name="PeerJ">
        <title>Extensive microbial diversity within the chicken gut microbiome revealed by metagenomics and culture.</title>
        <authorList>
            <person name="Gilroy R."/>
            <person name="Ravi A."/>
            <person name="Getino M."/>
            <person name="Pursley I."/>
            <person name="Horton D.L."/>
            <person name="Alikhan N.F."/>
            <person name="Baker D."/>
            <person name="Gharbi K."/>
            <person name="Hall N."/>
            <person name="Watson M."/>
            <person name="Adriaenssens E.M."/>
            <person name="Foster-Nyarko E."/>
            <person name="Jarju S."/>
            <person name="Secka A."/>
            <person name="Antonio M."/>
            <person name="Oren A."/>
            <person name="Chaudhuri R.R."/>
            <person name="La Ragione R."/>
            <person name="Hildebrand F."/>
            <person name="Pallen M.J."/>
        </authorList>
    </citation>
    <scope>NUCLEOTIDE SEQUENCE</scope>
    <source>
        <strain evidence="13">B1-20833</strain>
    </source>
</reference>
<dbReference type="InterPro" id="IPR039426">
    <property type="entry name" value="TonB-dep_rcpt-like"/>
</dbReference>
<evidence type="ECO:0000256" key="1">
    <source>
        <dbReference type="ARBA" id="ARBA00004571"/>
    </source>
</evidence>
<evidence type="ECO:0000256" key="4">
    <source>
        <dbReference type="ARBA" id="ARBA00022692"/>
    </source>
</evidence>
<keyword evidence="7 8" id="KW-0998">Cell outer membrane</keyword>
<dbReference type="NCBIfam" id="TIGR04057">
    <property type="entry name" value="SusC_RagA_signa"/>
    <property type="match status" value="1"/>
</dbReference>
<keyword evidence="6 8" id="KW-0472">Membrane</keyword>
<feature type="region of interest" description="Disordered" evidence="10">
    <location>
        <begin position="32"/>
        <end position="51"/>
    </location>
</feature>
<dbReference type="Pfam" id="PF00593">
    <property type="entry name" value="TonB_dep_Rec_b-barrel"/>
    <property type="match status" value="1"/>
</dbReference>
<evidence type="ECO:0000256" key="9">
    <source>
        <dbReference type="RuleBase" id="RU003357"/>
    </source>
</evidence>
<keyword evidence="2 8" id="KW-0813">Transport</keyword>
<sequence length="996" mass="110928">MENVTLTEILDRIAEITGLDYSRVDNTFTFGSGGAEEEPAAGSDSDGSRLSGKVVDGNGEPLAGATVLLVGKGDLYSLTDLDGRWSINASAPARISVSYLGFVTKEVKIDSASPVTIRLQEDMNMLDEIVVVGYGTMEKKAVTSSITSISSKDLLAGQGGSTIATALKGKISGMTITETSSPNTSSSMQLRGVASINAAASPLVVVDGVPGADIRSINFEDVLSIDVLKDASAGAIYGTRAAAGVILITTKKPNEGPMRLSYTAELTTEQVSNRPQLLDKDEFLRFGLGSDLGSDNDWYGALLNEGAFSHRHIVNLSGGGHAARVYATFVASDQKGIALGDNRKDYSGRINGSFNLLDNLLEINVHTEYREAHRDQRAANSNFAAAMKMNPTEPIYDEDNPSGYNVIIGGDYYFNPVADVMLKQRDKIDKWMLADANVKLNLPLGFSAQATVSWQDRQMQATYYTSSQHRSSIENGRNGEGYHEFNKTINVSVEPTINFDRVFANDHTVNAVLGYSFYEENSESFNMTNYNFPVDGTGAWDMNAGDWLKDGRASMDSYKYPRTRLIAFFGRVNYSYRSRYMVTASLRREGSSKFGKDHRWGNFWAVSGGWRISSEPWMDGIGWIDDLKIRAGYGVTGNCGFGAGQTAFRYASGSYWPMNGDWIMSYGPANNVNSDLHWEEKAELNIGLDYAFLGNRLYGKFDWYHRWVDGMIYDITVTTPPAMYDSTVMNYGNLENWGWEFEVGGIPVQTKDFEWSSAMRFSQNKSRITSLWGNHSYQDRVNFPAPGAPGTGGRLEEGTVIGSYYLWKYAGITEDGKWLIYDKNNDIILADNKTYDDKRYIGNAIPQLIFSWDNIFRYRNLSLGINLRAWLDYDVFNTIDMYYGLANVSNQNVLRSAFLKNEGIKQEKLLCDYWLEDGSFLKIDAISLGYTINMKKWQKYIDAIDLYLTVRNVACLTGYSGLNPEVNINGLDPGYEWYNDLYPETRRYTFGVKLTF</sequence>
<dbReference type="InterPro" id="IPR000531">
    <property type="entry name" value="Beta-barrel_TonB"/>
</dbReference>
<evidence type="ECO:0000256" key="7">
    <source>
        <dbReference type="ARBA" id="ARBA00023237"/>
    </source>
</evidence>
<dbReference type="InterPro" id="IPR037066">
    <property type="entry name" value="Plug_dom_sf"/>
</dbReference>
<evidence type="ECO:0000256" key="10">
    <source>
        <dbReference type="SAM" id="MobiDB-lite"/>
    </source>
</evidence>
<evidence type="ECO:0000313" key="14">
    <source>
        <dbReference type="Proteomes" id="UP000823661"/>
    </source>
</evidence>
<comment type="subcellular location">
    <subcellularLocation>
        <location evidence="1 8">Cell outer membrane</location>
        <topology evidence="1 8">Multi-pass membrane protein</topology>
    </subcellularLocation>
</comment>
<evidence type="ECO:0000256" key="3">
    <source>
        <dbReference type="ARBA" id="ARBA00022452"/>
    </source>
</evidence>
<evidence type="ECO:0000256" key="5">
    <source>
        <dbReference type="ARBA" id="ARBA00023077"/>
    </source>
</evidence>
<dbReference type="Pfam" id="PF07715">
    <property type="entry name" value="Plug"/>
    <property type="match status" value="1"/>
</dbReference>
<reference evidence="13" key="1">
    <citation type="submission" date="2020-10" db="EMBL/GenBank/DDBJ databases">
        <authorList>
            <person name="Gilroy R."/>
        </authorList>
    </citation>
    <scope>NUCLEOTIDE SEQUENCE</scope>
    <source>
        <strain evidence="13">B1-20833</strain>
    </source>
</reference>
<proteinExistence type="inferred from homology"/>
<dbReference type="NCBIfam" id="TIGR04056">
    <property type="entry name" value="OMP_RagA_SusC"/>
    <property type="match status" value="1"/>
</dbReference>
<dbReference type="EMBL" id="JADIMI010000077">
    <property type="protein sequence ID" value="MBO8452809.1"/>
    <property type="molecule type" value="Genomic_DNA"/>
</dbReference>
<dbReference type="PROSITE" id="PS52016">
    <property type="entry name" value="TONB_DEPENDENT_REC_3"/>
    <property type="match status" value="1"/>
</dbReference>
<evidence type="ECO:0000256" key="2">
    <source>
        <dbReference type="ARBA" id="ARBA00022448"/>
    </source>
</evidence>
<dbReference type="InterPro" id="IPR012910">
    <property type="entry name" value="Plug_dom"/>
</dbReference>
<name>A0A9D9ESL9_9BACT</name>
<dbReference type="InterPro" id="IPR008969">
    <property type="entry name" value="CarboxyPept-like_regulatory"/>
</dbReference>
<feature type="domain" description="TonB-dependent receptor-like beta-barrel" evidence="11">
    <location>
        <begin position="423"/>
        <end position="953"/>
    </location>
</feature>
<dbReference type="Gene3D" id="2.170.130.10">
    <property type="entry name" value="TonB-dependent receptor, plug domain"/>
    <property type="match status" value="1"/>
</dbReference>
<accession>A0A9D9ESL9</accession>
<evidence type="ECO:0000259" key="11">
    <source>
        <dbReference type="Pfam" id="PF00593"/>
    </source>
</evidence>
<evidence type="ECO:0000313" key="13">
    <source>
        <dbReference type="EMBL" id="MBO8452809.1"/>
    </source>
</evidence>
<keyword evidence="3 8" id="KW-1134">Transmembrane beta strand</keyword>
<dbReference type="Proteomes" id="UP000823661">
    <property type="component" value="Unassembled WGS sequence"/>
</dbReference>
<evidence type="ECO:0000259" key="12">
    <source>
        <dbReference type="Pfam" id="PF07715"/>
    </source>
</evidence>